<dbReference type="EMBL" id="DQ504428">
    <property type="protein sequence ID" value="ABF47447.1"/>
    <property type="molecule type" value="Genomic_DNA"/>
</dbReference>
<keyword evidence="2" id="KW-1185">Reference proteome</keyword>
<evidence type="ECO:0000313" key="2">
    <source>
        <dbReference type="Proteomes" id="UP000214353"/>
    </source>
</evidence>
<sequence>MNQIYNYRKSHFVTRTNDEFFLDGKYSIKSIKYPVDSEKYNKYLDKQEYYSSKQVIGDGTMLYRVGEKNLDDILNMLVKCSWHTGKKPPAGLDASTFNDREFPMGTVCPTECRIGTFLKKYDLYLYGRYMFCEDWPYTCQLKRVNSDVQFVEDISPVNNVCTVCNEMEDECCGQMDKLKYCNMNKLDANEIVLSPPKYHEYVYAFKVLKNTDNSLVAFCVYC</sequence>
<reference evidence="1 2" key="1">
    <citation type="journal article" date="2009" name="BMC Genomics">
        <title>Genomic sequence, organization and characteristics of a new nucleopolyhedrovirus isolated from Clanis bilineata larva.</title>
        <authorList>
            <person name="Zhu S.Y."/>
            <person name="Yi J.P."/>
            <person name="Shen W.D."/>
            <person name="Wang L.Q."/>
            <person name="He H.G."/>
            <person name="Wang Y."/>
            <person name="Li B."/>
            <person name="Wang W.B."/>
        </authorList>
    </citation>
    <scope>NUCLEOTIDE SEQUENCE [LARGE SCALE GENOMIC DNA]</scope>
    <source>
        <strain evidence="1">DZ1</strain>
    </source>
</reference>
<dbReference type="RefSeq" id="YP_717644.1">
    <property type="nucleotide sequence ID" value="NC_008293.1"/>
</dbReference>
<name>Q0N3Z6_9ABAC</name>
<dbReference type="GeneID" id="5141900"/>
<dbReference type="Proteomes" id="UP000214353">
    <property type="component" value="Segment"/>
</dbReference>
<organism evidence="1 2">
    <name type="scientific">Clanis bilineata nucleopolyhedrovirus</name>
    <dbReference type="NCBI Taxonomy" id="1307957"/>
    <lineage>
        <taxon>Viruses</taxon>
        <taxon>Viruses incertae sedis</taxon>
        <taxon>Naldaviricetes</taxon>
        <taxon>Lefavirales</taxon>
        <taxon>Baculoviridae</taxon>
        <taxon>Alphabaculovirus</taxon>
        <taxon>Alphabaculovirus clabilineatae</taxon>
    </lineage>
</organism>
<accession>Q0N3Z6</accession>
<dbReference type="KEGG" id="vg:5141900"/>
<proteinExistence type="predicted"/>
<protein>
    <submittedName>
        <fullName evidence="1">Uncharacterized protein</fullName>
    </submittedName>
</protein>
<evidence type="ECO:0000313" key="1">
    <source>
        <dbReference type="EMBL" id="ABF47447.1"/>
    </source>
</evidence>